<evidence type="ECO:0000256" key="6">
    <source>
        <dbReference type="SAM" id="Phobius"/>
    </source>
</evidence>
<feature type="transmembrane region" description="Helical" evidence="6">
    <location>
        <begin position="112"/>
        <end position="137"/>
    </location>
</feature>
<feature type="transmembrane region" description="Helical" evidence="6">
    <location>
        <begin position="73"/>
        <end position="92"/>
    </location>
</feature>
<dbReference type="Pfam" id="PF01810">
    <property type="entry name" value="LysE"/>
    <property type="match status" value="1"/>
</dbReference>
<sequence length="208" mass="21803">MLDANTIVIFLSAAILLALAPGPDNLFVLAQAVQNGSRAGFAVTCGLCTGLFGHTAAVTCGVAALIQTSAMAFTLLKGIGAAYLFYLAWQAFRAGVTHASTRVNATPSMGRLYRRGIIMNISNPKVSFFFLAFLPQFADPARGSVSLQLLLLGGLFLLATIVVFGGISLTAGHLGNRARQSARVQQIINCLTGTLFAGLAIKLALTRQ</sequence>
<dbReference type="GO" id="GO:0005886">
    <property type="term" value="C:plasma membrane"/>
    <property type="evidence" value="ECO:0007669"/>
    <property type="project" value="UniProtKB-SubCell"/>
</dbReference>
<feature type="transmembrane region" description="Helical" evidence="6">
    <location>
        <begin position="149"/>
        <end position="174"/>
    </location>
</feature>
<keyword evidence="2" id="KW-1003">Cell membrane</keyword>
<reference evidence="7 8" key="1">
    <citation type="submission" date="2020-08" db="EMBL/GenBank/DDBJ databases">
        <title>Bridging the membrane lipid divide: bacteria of the FCB group superphylum have the potential to synthesize archaeal ether lipids.</title>
        <authorList>
            <person name="Villanueva L."/>
            <person name="Von Meijenfeldt F.A.B."/>
            <person name="Westbye A.B."/>
            <person name="Yadav S."/>
            <person name="Hopmans E.C."/>
            <person name="Dutilh B.E."/>
            <person name="Sinninghe Damste J.S."/>
        </authorList>
    </citation>
    <scope>NUCLEOTIDE SEQUENCE [LARGE SCALE GENOMIC DNA]</scope>
    <source>
        <strain evidence="7">NIOZ-UU81</strain>
    </source>
</reference>
<dbReference type="PANTHER" id="PTHR30086">
    <property type="entry name" value="ARGININE EXPORTER PROTEIN ARGO"/>
    <property type="match status" value="1"/>
</dbReference>
<keyword evidence="3 6" id="KW-0812">Transmembrane</keyword>
<name>A0A8J6NB93_9BACT</name>
<accession>A0A8J6NB93</accession>
<evidence type="ECO:0000256" key="4">
    <source>
        <dbReference type="ARBA" id="ARBA00022989"/>
    </source>
</evidence>
<feature type="transmembrane region" description="Helical" evidence="6">
    <location>
        <begin position="186"/>
        <end position="205"/>
    </location>
</feature>
<evidence type="ECO:0000256" key="2">
    <source>
        <dbReference type="ARBA" id="ARBA00022475"/>
    </source>
</evidence>
<comment type="caution">
    <text evidence="7">The sequence shown here is derived from an EMBL/GenBank/DDBJ whole genome shotgun (WGS) entry which is preliminary data.</text>
</comment>
<evidence type="ECO:0000313" key="7">
    <source>
        <dbReference type="EMBL" id="MBC8209217.1"/>
    </source>
</evidence>
<keyword evidence="4 6" id="KW-1133">Transmembrane helix</keyword>
<feature type="transmembrane region" description="Helical" evidence="6">
    <location>
        <begin position="40"/>
        <end position="66"/>
    </location>
</feature>
<comment type="subcellular location">
    <subcellularLocation>
        <location evidence="1">Cell membrane</location>
        <topology evidence="1">Multi-pass membrane protein</topology>
    </subcellularLocation>
</comment>
<gene>
    <name evidence="7" type="ORF">H8E79_08645</name>
</gene>
<evidence type="ECO:0000313" key="8">
    <source>
        <dbReference type="Proteomes" id="UP000599024"/>
    </source>
</evidence>
<keyword evidence="5 6" id="KW-0472">Membrane</keyword>
<evidence type="ECO:0000256" key="3">
    <source>
        <dbReference type="ARBA" id="ARBA00022692"/>
    </source>
</evidence>
<dbReference type="PANTHER" id="PTHR30086:SF20">
    <property type="entry name" value="ARGININE EXPORTER PROTEIN ARGO-RELATED"/>
    <property type="match status" value="1"/>
</dbReference>
<dbReference type="AlphaFoldDB" id="A0A8J6NB93"/>
<evidence type="ECO:0000256" key="1">
    <source>
        <dbReference type="ARBA" id="ARBA00004651"/>
    </source>
</evidence>
<proteinExistence type="predicted"/>
<organism evidence="7 8">
    <name type="scientific">Candidatus Desulfatifera sulfidica</name>
    <dbReference type="NCBI Taxonomy" id="2841691"/>
    <lineage>
        <taxon>Bacteria</taxon>
        <taxon>Pseudomonadati</taxon>
        <taxon>Thermodesulfobacteriota</taxon>
        <taxon>Desulfobulbia</taxon>
        <taxon>Desulfobulbales</taxon>
        <taxon>Desulfobulbaceae</taxon>
        <taxon>Candidatus Desulfatifera</taxon>
    </lineage>
</organism>
<dbReference type="EMBL" id="JACNLK010000084">
    <property type="protein sequence ID" value="MBC8209217.1"/>
    <property type="molecule type" value="Genomic_DNA"/>
</dbReference>
<dbReference type="InterPro" id="IPR001123">
    <property type="entry name" value="LeuE-type"/>
</dbReference>
<dbReference type="GO" id="GO:0015171">
    <property type="term" value="F:amino acid transmembrane transporter activity"/>
    <property type="evidence" value="ECO:0007669"/>
    <property type="project" value="TreeGrafter"/>
</dbReference>
<evidence type="ECO:0000256" key="5">
    <source>
        <dbReference type="ARBA" id="ARBA00023136"/>
    </source>
</evidence>
<dbReference type="PIRSF" id="PIRSF006324">
    <property type="entry name" value="LeuE"/>
    <property type="match status" value="1"/>
</dbReference>
<protein>
    <submittedName>
        <fullName evidence="7">LysE family translocator</fullName>
    </submittedName>
</protein>
<dbReference type="Proteomes" id="UP000599024">
    <property type="component" value="Unassembled WGS sequence"/>
</dbReference>